<evidence type="ECO:0000256" key="5">
    <source>
        <dbReference type="ARBA" id="ARBA00023212"/>
    </source>
</evidence>
<keyword evidence="5" id="KW-0206">Cytoskeleton</keyword>
<evidence type="ECO:0000256" key="1">
    <source>
        <dbReference type="ARBA" id="ARBA00004245"/>
    </source>
</evidence>
<evidence type="ECO:0000256" key="4">
    <source>
        <dbReference type="ARBA" id="ARBA00022701"/>
    </source>
</evidence>
<accession>A0ABD1ERN9</accession>
<proteinExistence type="inferred from homology"/>
<dbReference type="GO" id="GO:0005874">
    <property type="term" value="C:microtubule"/>
    <property type="evidence" value="ECO:0007669"/>
    <property type="project" value="UniProtKB-KW"/>
</dbReference>
<comment type="similarity">
    <text evidence="2">Belongs to the TUBGCP family.</text>
</comment>
<dbReference type="Proteomes" id="UP001566132">
    <property type="component" value="Unassembled WGS sequence"/>
</dbReference>
<evidence type="ECO:0000256" key="6">
    <source>
        <dbReference type="SAM" id="Coils"/>
    </source>
</evidence>
<dbReference type="InterPro" id="IPR042241">
    <property type="entry name" value="GCP_C_sf"/>
</dbReference>
<evidence type="ECO:0000259" key="8">
    <source>
        <dbReference type="Pfam" id="PF04130"/>
    </source>
</evidence>
<dbReference type="InterPro" id="IPR041470">
    <property type="entry name" value="GCP_N"/>
</dbReference>
<organism evidence="10 11">
    <name type="scientific">Hypothenemus hampei</name>
    <name type="common">Coffee berry borer</name>
    <dbReference type="NCBI Taxonomy" id="57062"/>
    <lineage>
        <taxon>Eukaryota</taxon>
        <taxon>Metazoa</taxon>
        <taxon>Ecdysozoa</taxon>
        <taxon>Arthropoda</taxon>
        <taxon>Hexapoda</taxon>
        <taxon>Insecta</taxon>
        <taxon>Pterygota</taxon>
        <taxon>Neoptera</taxon>
        <taxon>Endopterygota</taxon>
        <taxon>Coleoptera</taxon>
        <taxon>Polyphaga</taxon>
        <taxon>Cucujiformia</taxon>
        <taxon>Curculionidae</taxon>
        <taxon>Scolytinae</taxon>
        <taxon>Hypothenemus</taxon>
    </lineage>
</organism>
<dbReference type="InterPro" id="IPR040457">
    <property type="entry name" value="GCP_C"/>
</dbReference>
<evidence type="ECO:0000256" key="3">
    <source>
        <dbReference type="ARBA" id="ARBA00022490"/>
    </source>
</evidence>
<reference evidence="10 11" key="1">
    <citation type="submission" date="2024-05" db="EMBL/GenBank/DDBJ databases">
        <title>Genetic variation in Jamaican populations of the coffee berry borer (Hypothenemus hampei).</title>
        <authorList>
            <person name="Errbii M."/>
            <person name="Myrie A."/>
        </authorList>
    </citation>
    <scope>NUCLEOTIDE SEQUENCE [LARGE SCALE GENOMIC DNA]</scope>
    <source>
        <strain evidence="10">JA-Hopewell-2020-01-JO</strain>
        <tissue evidence="10">Whole body</tissue>
    </source>
</reference>
<dbReference type="Gene3D" id="1.20.120.1900">
    <property type="entry name" value="Gamma-tubulin complex, C-terminal domain"/>
    <property type="match status" value="1"/>
</dbReference>
<sequence>MEEVTDSVHYLITSLCECYLTTNSERIKLARSKCYEKLLGKKQITDPRNHKDLEGSRDATINLLAWCFKLKRNFNFSDIADALQMNVDHLKLCYNDDIDSFNNILTFLLCLKDVPKKSDNKLDLSTLPEIEDGMSKFHSLFQLPIYHEHPVRTSQSTDMFKLSYKTVQKVSSKTKSELLSSTEALKDEGYSSPHKDNIWDIVVKMPLPLRRNWESYGCGPPEKEKPFLSELGELSSLWMENLESLYQANNLIPSFTIINNKIKSRKVFIQELKYLLMGIPSETFNLSTKEQFFMSPGIMVEGITPDALEWYCNSFLLSGTCYRALNQIATKNENTRKFQHHGYVFTEFCQSLARYLQFYRTAVISVPDDINFLSFHNKINEIQKQISVLASICKVGPYASKNDKTPHGVALINYLYQKVIELNDEKLSLVLYSLLFPCCQIYFSRFLHQWLIKGTLNDPYGEFFISPNLKYMATRGRTYWTRSYNILTDKIPDFLNDLKDDILFCGQIMNLLRLCNPMNALSVYLMGDNPLLFSCCLTHDKLMELEHNASLYYLKVSTECGLKFQFAHHLEKSQQIDIAFQRLIAKKRIATLKRIELERQKTNHLKQEKRLEELLMLKEQYESALEQKQLKIYKEIEREIKIMEDNLKIDEMREKLIKEEAVLMIDYYSELCRVAEMRKEKINNHISYTKNIQIDSVVKDQSQLKENITEEKGSSSCESFYSAPEDNPQNSLSEDEATLSNNDVQSIGNSVAMDILNANFEEEKPVSSENKAPSLETKPVTKPVNKEIQQAIENFELARKIKHKILNQELGITTQNFDLEPKRTVTENNILPNNLSAAQRNKLKVLSSEFGINVIKEHETKHAVLTTAQINRNKVLGHDSCFLPNYESHKHLDNASFVNKNVGVVPLKNLENVDLKGSIKKSRSLQLDFDKLSIKSDSEKLAAMSVDSTPTTSDIPQLSTPLTDIPSCTTPSSIALSTDMKLDSFPTTAETLQTEDQFSATFKSSNLDSFYQKMQPIHLVVPFSKRVTLSETKGVSRNSLMLLHESVAIPLQTQLKLANNEILKYFIEDLNYLNHLRSLRDYFFLQDGEFGRNITENLFEKLYNANFPVELINFRTLQHLVFNALDNSTRLQENSKYLSFKINNQPKCFDLGDPDVLECLSLTYKVNWPLNILLPSDTIAKYDEMFKFLLKINRVSWVLKKIFLELKILAKETGKKEIYLMSSPQYRRLHQCRHVMSHFMQTLQNYIVGEVLQLSWANFEKNLLRVTNIDELYIAHTTYVKDILFRCMLNQKSIALKKVIHKILVVILKFYDYLRTQCWKCEGGTYIHPNFIKLDKIFKNFEEFIFYFYKLVNKVSKSGYYPHLVQFLEVLDVNGYYSTKLESCS</sequence>
<name>A0ABD1ERN9_HYPHA</name>
<feature type="domain" description="Gamma tubulin complex component C-terminal" evidence="8">
    <location>
        <begin position="1073"/>
        <end position="1377"/>
    </location>
</feature>
<dbReference type="PANTHER" id="PTHR19302:SF70">
    <property type="entry name" value="GAMMA-TUBULIN COMPLEX COMPONENT 6"/>
    <property type="match status" value="1"/>
</dbReference>
<dbReference type="Pfam" id="PF17681">
    <property type="entry name" value="GCP_N_terminal"/>
    <property type="match status" value="1"/>
</dbReference>
<feature type="coiled-coil region" evidence="6">
    <location>
        <begin position="592"/>
        <end position="653"/>
    </location>
</feature>
<dbReference type="PANTHER" id="PTHR19302">
    <property type="entry name" value="GAMMA TUBULIN COMPLEX PROTEIN"/>
    <property type="match status" value="1"/>
</dbReference>
<keyword evidence="6" id="KW-0175">Coiled coil</keyword>
<comment type="caution">
    <text evidence="10">The sequence shown here is derived from an EMBL/GenBank/DDBJ whole genome shotgun (WGS) entry which is preliminary data.</text>
</comment>
<feature type="region of interest" description="Disordered" evidence="7">
    <location>
        <begin position="707"/>
        <end position="735"/>
    </location>
</feature>
<comment type="subcellular location">
    <subcellularLocation>
        <location evidence="1">Cytoplasm</location>
        <location evidence="1">Cytoskeleton</location>
    </subcellularLocation>
</comment>
<evidence type="ECO:0008006" key="12">
    <source>
        <dbReference type="Google" id="ProtNLM"/>
    </source>
</evidence>
<gene>
    <name evidence="10" type="ORF">ABEB36_008656</name>
</gene>
<evidence type="ECO:0000259" key="9">
    <source>
        <dbReference type="Pfam" id="PF17681"/>
    </source>
</evidence>
<keyword evidence="11" id="KW-1185">Reference proteome</keyword>
<evidence type="ECO:0000313" key="11">
    <source>
        <dbReference type="Proteomes" id="UP001566132"/>
    </source>
</evidence>
<evidence type="ECO:0000313" key="10">
    <source>
        <dbReference type="EMBL" id="KAL1497752.1"/>
    </source>
</evidence>
<keyword evidence="3" id="KW-0963">Cytoplasm</keyword>
<dbReference type="GO" id="GO:0005815">
    <property type="term" value="C:microtubule organizing center"/>
    <property type="evidence" value="ECO:0007669"/>
    <property type="project" value="UniProtKB-ARBA"/>
</dbReference>
<dbReference type="Pfam" id="PF04130">
    <property type="entry name" value="GCP_C_terminal"/>
    <property type="match status" value="1"/>
</dbReference>
<dbReference type="InterPro" id="IPR007259">
    <property type="entry name" value="GCP"/>
</dbReference>
<feature type="domain" description="Gamma tubulin complex component protein N-terminal" evidence="9">
    <location>
        <begin position="269"/>
        <end position="558"/>
    </location>
</feature>
<evidence type="ECO:0000256" key="7">
    <source>
        <dbReference type="SAM" id="MobiDB-lite"/>
    </source>
</evidence>
<dbReference type="EMBL" id="JBDJPC010000006">
    <property type="protein sequence ID" value="KAL1497752.1"/>
    <property type="molecule type" value="Genomic_DNA"/>
</dbReference>
<protein>
    <recommendedName>
        <fullName evidence="12">Gamma-tubulin complex component 6</fullName>
    </recommendedName>
</protein>
<keyword evidence="4" id="KW-0493">Microtubule</keyword>
<evidence type="ECO:0000256" key="2">
    <source>
        <dbReference type="ARBA" id="ARBA00010337"/>
    </source>
</evidence>